<protein>
    <submittedName>
        <fullName evidence="1">PhzF family phenazine biosynthesis protein</fullName>
    </submittedName>
</protein>
<sequence>MVACQLARAFVDADGAHGNPALVVVEPEHRRASEPERQALADALGIPAVVFVADEQGRVHIHGSYGTPIRFGGHPLLATTEVLHRLGRPVEKLTPAAGTVACRRDDGGTVWLTAPAAWSKPWRHYEMGSAREIEALTGLPAGEDFTQVWAWLDEPAGRVRARLWAPRIGKGEDEACGSASMLLTLKLDRDLEVVHGRHGAVIRTRRAGDGLVELGGRCVLDEPGAGVREKVEALYASAP</sequence>
<gene>
    <name evidence="1" type="ORF">RM572_11270</name>
</gene>
<name>A0ABU2NQU4_9ACTN</name>
<accession>A0ABU2NQU4</accession>
<dbReference type="Proteomes" id="UP001183414">
    <property type="component" value="Unassembled WGS sequence"/>
</dbReference>
<reference evidence="2" key="1">
    <citation type="submission" date="2023-07" db="EMBL/GenBank/DDBJ databases">
        <title>30 novel species of actinomycetes from the DSMZ collection.</title>
        <authorList>
            <person name="Nouioui I."/>
        </authorList>
    </citation>
    <scope>NUCLEOTIDE SEQUENCE [LARGE SCALE GENOMIC DNA]</scope>
    <source>
        <strain evidence="2">DSM 42041</strain>
    </source>
</reference>
<dbReference type="EMBL" id="JAVREQ010000008">
    <property type="protein sequence ID" value="MDT0379347.1"/>
    <property type="molecule type" value="Genomic_DNA"/>
</dbReference>
<organism evidence="1 2">
    <name type="scientific">Streptomyces hazeniae</name>
    <dbReference type="NCBI Taxonomy" id="3075538"/>
    <lineage>
        <taxon>Bacteria</taxon>
        <taxon>Bacillati</taxon>
        <taxon>Actinomycetota</taxon>
        <taxon>Actinomycetes</taxon>
        <taxon>Kitasatosporales</taxon>
        <taxon>Streptomycetaceae</taxon>
        <taxon>Streptomyces</taxon>
    </lineage>
</organism>
<evidence type="ECO:0000313" key="2">
    <source>
        <dbReference type="Proteomes" id="UP001183414"/>
    </source>
</evidence>
<proteinExistence type="predicted"/>
<dbReference type="Gene3D" id="3.10.310.10">
    <property type="entry name" value="Diaminopimelate Epimerase, Chain A, domain 1"/>
    <property type="match status" value="1"/>
</dbReference>
<evidence type="ECO:0000313" key="1">
    <source>
        <dbReference type="EMBL" id="MDT0379347.1"/>
    </source>
</evidence>
<dbReference type="SUPFAM" id="SSF54506">
    <property type="entry name" value="Diaminopimelate epimerase-like"/>
    <property type="match status" value="1"/>
</dbReference>
<dbReference type="RefSeq" id="WP_311673140.1">
    <property type="nucleotide sequence ID" value="NZ_JAVREQ010000008.1"/>
</dbReference>
<comment type="caution">
    <text evidence="1">The sequence shown here is derived from an EMBL/GenBank/DDBJ whole genome shotgun (WGS) entry which is preliminary data.</text>
</comment>
<keyword evidence="2" id="KW-1185">Reference proteome</keyword>